<evidence type="ECO:0000256" key="14">
    <source>
        <dbReference type="ARBA" id="ARBA00022801"/>
    </source>
</evidence>
<evidence type="ECO:0000256" key="4">
    <source>
        <dbReference type="ARBA" id="ARBA00009826"/>
    </source>
</evidence>
<keyword evidence="12 27" id="KW-0547">Nucleotide-binding</keyword>
<keyword evidence="19" id="KW-1194">Viral DNA replication</keyword>
<keyword evidence="21 27" id="KW-0238">DNA-binding</keyword>
<dbReference type="InterPro" id="IPR001257">
    <property type="entry name" value="Parvovirus_NS1_helicase"/>
</dbReference>
<evidence type="ECO:0000256" key="8">
    <source>
        <dbReference type="ARBA" id="ARBA00022562"/>
    </source>
</evidence>
<evidence type="ECO:0000256" key="22">
    <source>
        <dbReference type="ARBA" id="ARBA00023163"/>
    </source>
</evidence>
<feature type="region of interest" description="Disordered" evidence="28">
    <location>
        <begin position="641"/>
        <end position="696"/>
    </location>
</feature>
<feature type="region of interest" description="Disordered" evidence="28">
    <location>
        <begin position="730"/>
        <end position="860"/>
    </location>
</feature>
<reference evidence="32" key="1">
    <citation type="submission" date="2020-09" db="EMBL/GenBank/DDBJ databases">
        <authorList>
            <person name="Shao G."/>
        </authorList>
    </citation>
    <scope>NUCLEOTIDE SEQUENCE</scope>
    <source>
        <strain evidence="31">Yak/HY-HC11/2020/CH</strain>
        <strain evidence="32">Yak/HY-HC12/2020/CH</strain>
    </source>
</reference>
<evidence type="ECO:0000313" key="31">
    <source>
        <dbReference type="EMBL" id="QPO14345.1"/>
    </source>
</evidence>
<dbReference type="GO" id="GO:0004519">
    <property type="term" value="F:endonuclease activity"/>
    <property type="evidence" value="ECO:0007669"/>
    <property type="project" value="UniProtKB-UniRule"/>
</dbReference>
<dbReference type="PROSITE" id="PS51206">
    <property type="entry name" value="SF3_HELICASE_1"/>
    <property type="match status" value="1"/>
</dbReference>
<dbReference type="InterPro" id="IPR054766">
    <property type="entry name" value="BoV_NS1-like_N"/>
</dbReference>
<dbReference type="EMBL" id="MW032437">
    <property type="protein sequence ID" value="QPO14349.1"/>
    <property type="molecule type" value="Genomic_DNA"/>
</dbReference>
<evidence type="ECO:0000256" key="5">
    <source>
        <dbReference type="ARBA" id="ARBA00011717"/>
    </source>
</evidence>
<feature type="short sequence motif" description="RCR-2" evidence="27">
    <location>
        <begin position="121"/>
        <end position="123"/>
    </location>
</feature>
<evidence type="ECO:0000256" key="23">
    <source>
        <dbReference type="ARBA" id="ARBA00023268"/>
    </source>
</evidence>
<evidence type="ECO:0000256" key="9">
    <source>
        <dbReference type="ARBA" id="ARBA00022705"/>
    </source>
</evidence>
<dbReference type="InterPro" id="IPR014015">
    <property type="entry name" value="Helicase_SF3_DNA-vir"/>
</dbReference>
<evidence type="ECO:0000256" key="15">
    <source>
        <dbReference type="ARBA" id="ARBA00022806"/>
    </source>
</evidence>
<feature type="short sequence motif" description="RCR-3" evidence="27">
    <location>
        <begin position="219"/>
        <end position="223"/>
    </location>
</feature>
<comment type="function">
    <text evidence="2">Multifunctional protein which displays endonuclease and helicase activities required for initiating and directing viral DNA replication. Also plays a role in viral packaging and transactivation of several promoters. Binds site-specifically to 2-3 approximate tandem copies within the origins of replication (Ori), unwinds this hairpin region and nicks one DNA strand thereby initiating the rolling circle replication (RCR). Becomes covalently attached to the 5' end of the nick and provides a 3'OH for priming DNA synthesis. The helicase activity unwinds DNA in a 3'-5' direction on the longer strand. Participates in the transcriptional regulation of several promoters.</text>
</comment>
<keyword evidence="20 27" id="KW-0190">Covalent protein-DNA linkage</keyword>
<feature type="compositionally biased region" description="Acidic residues" evidence="28">
    <location>
        <begin position="803"/>
        <end position="813"/>
    </location>
</feature>
<evidence type="ECO:0000256" key="21">
    <source>
        <dbReference type="ARBA" id="ARBA00023125"/>
    </source>
</evidence>
<evidence type="ECO:0000256" key="3">
    <source>
        <dbReference type="ARBA" id="ARBA00004147"/>
    </source>
</evidence>
<dbReference type="GO" id="GO:0039693">
    <property type="term" value="P:viral DNA genome replication"/>
    <property type="evidence" value="ECO:0007669"/>
    <property type="project" value="UniProtKB-KW"/>
</dbReference>
<feature type="active site" description="For nuclease activity" evidence="27">
    <location>
        <position position="219"/>
    </location>
</feature>
<keyword evidence="8 27" id="KW-1048">Host nucleus</keyword>
<dbReference type="GO" id="GO:0046872">
    <property type="term" value="F:metal ion binding"/>
    <property type="evidence" value="ECO:0007669"/>
    <property type="project" value="UniProtKB-KW"/>
</dbReference>
<evidence type="ECO:0000256" key="11">
    <source>
        <dbReference type="ARBA" id="ARBA00022723"/>
    </source>
</evidence>
<evidence type="ECO:0000256" key="18">
    <source>
        <dbReference type="ARBA" id="ARBA00023015"/>
    </source>
</evidence>
<evidence type="ECO:0000256" key="1">
    <source>
        <dbReference type="ARBA" id="ARBA00001946"/>
    </source>
</evidence>
<comment type="subunit">
    <text evidence="5">Homooligomer; when bound to DNA.</text>
</comment>
<evidence type="ECO:0000256" key="2">
    <source>
        <dbReference type="ARBA" id="ARBA00002892"/>
    </source>
</evidence>
<evidence type="ECO:0000256" key="10">
    <source>
        <dbReference type="ARBA" id="ARBA00022722"/>
    </source>
</evidence>
<evidence type="ECO:0000256" key="28">
    <source>
        <dbReference type="SAM" id="MobiDB-lite"/>
    </source>
</evidence>
<evidence type="ECO:0000259" key="29">
    <source>
        <dbReference type="PROSITE" id="PS51206"/>
    </source>
</evidence>
<keyword evidence="13 27" id="KW-0255">Endonuclease</keyword>
<feature type="domain" description="SF3 helicase" evidence="29">
    <location>
        <begin position="418"/>
        <end position="573"/>
    </location>
</feature>
<evidence type="ECO:0000256" key="13">
    <source>
        <dbReference type="ARBA" id="ARBA00022759"/>
    </source>
</evidence>
<dbReference type="EC" id="3.6.4.12" evidence="6"/>
<organismHost>
    <name type="scientific">Bos taurus</name>
    <name type="common">Bovine</name>
    <dbReference type="NCBI Taxonomy" id="9913"/>
</organismHost>
<dbReference type="Pfam" id="PF01057">
    <property type="entry name" value="Parvo_NS1"/>
    <property type="match status" value="1"/>
</dbReference>
<evidence type="ECO:0000313" key="32">
    <source>
        <dbReference type="EMBL" id="QPO14349.1"/>
    </source>
</evidence>
<feature type="domain" description="PV NS1-Nuc" evidence="30">
    <location>
        <begin position="16"/>
        <end position="279"/>
    </location>
</feature>
<organism evidence="32">
    <name type="scientific">Bovine parvovirus 1</name>
    <name type="common">BPV-1</name>
    <dbReference type="NCBI Taxonomy" id="2839036"/>
    <lineage>
        <taxon>Viruses</taxon>
        <taxon>Monodnaviria</taxon>
        <taxon>Shotokuvirae</taxon>
        <taxon>Cossaviricota</taxon>
        <taxon>Quintoviricetes</taxon>
        <taxon>Piccovirales</taxon>
        <taxon>Parvoviridae</taxon>
        <taxon>Parvovirinae</taxon>
        <taxon>Bocaparvovirus</taxon>
        <taxon>Bocaparvovirus ungulate1</taxon>
    </lineage>
</organism>
<name>A0A7T1KN58_PAVBP</name>
<accession>A0A7T1KN58</accession>
<evidence type="ECO:0000256" key="16">
    <source>
        <dbReference type="ARBA" id="ARBA00022840"/>
    </source>
</evidence>
<comment type="catalytic activity">
    <reaction evidence="26">
        <text>ATP + H2O = ADP + phosphate + H(+)</text>
        <dbReference type="Rhea" id="RHEA:13065"/>
        <dbReference type="ChEBI" id="CHEBI:15377"/>
        <dbReference type="ChEBI" id="CHEBI:15378"/>
        <dbReference type="ChEBI" id="CHEBI:30616"/>
        <dbReference type="ChEBI" id="CHEBI:43474"/>
        <dbReference type="ChEBI" id="CHEBI:456216"/>
        <dbReference type="EC" id="3.6.4.12"/>
    </reaction>
</comment>
<keyword evidence="14 27" id="KW-0378">Hydrolase</keyword>
<evidence type="ECO:0000256" key="6">
    <source>
        <dbReference type="ARBA" id="ARBA00012551"/>
    </source>
</evidence>
<feature type="compositionally biased region" description="Acidic residues" evidence="28">
    <location>
        <begin position="643"/>
        <end position="653"/>
    </location>
</feature>
<keyword evidence="15" id="KW-0347">Helicase</keyword>
<evidence type="ECO:0000256" key="19">
    <source>
        <dbReference type="ARBA" id="ARBA00023109"/>
    </source>
</evidence>
<proteinExistence type="inferred from homology"/>
<evidence type="ECO:0000256" key="17">
    <source>
        <dbReference type="ARBA" id="ARBA00022842"/>
    </source>
</evidence>
<keyword evidence="23" id="KW-0511">Multifunctional enzyme</keyword>
<dbReference type="GO" id="GO:0016787">
    <property type="term" value="F:hydrolase activity"/>
    <property type="evidence" value="ECO:0007669"/>
    <property type="project" value="UniProtKB-KW"/>
</dbReference>
<comment type="subcellular location">
    <subcellularLocation>
        <location evidence="3 27">Host nucleus</location>
    </subcellularLocation>
</comment>
<dbReference type="GO" id="GO:0003677">
    <property type="term" value="F:DNA binding"/>
    <property type="evidence" value="ECO:0007669"/>
    <property type="project" value="UniProtKB-UniRule"/>
</dbReference>
<evidence type="ECO:0000256" key="12">
    <source>
        <dbReference type="ARBA" id="ARBA00022741"/>
    </source>
</evidence>
<dbReference type="InterPro" id="IPR049901">
    <property type="entry name" value="PV_NS1-NUC"/>
</dbReference>
<dbReference type="GO" id="GO:0006260">
    <property type="term" value="P:DNA replication"/>
    <property type="evidence" value="ECO:0007669"/>
    <property type="project" value="UniProtKB-UniRule"/>
</dbReference>
<evidence type="ECO:0000256" key="27">
    <source>
        <dbReference type="PROSITE-ProRule" id="PRU01366"/>
    </source>
</evidence>
<dbReference type="Gene3D" id="3.40.1310.20">
    <property type="match status" value="1"/>
</dbReference>
<comment type="cofactor">
    <cofactor evidence="1">
        <name>Mg(2+)</name>
        <dbReference type="ChEBI" id="CHEBI:18420"/>
    </cofactor>
</comment>
<evidence type="ECO:0000259" key="30">
    <source>
        <dbReference type="PROSITE" id="PS52022"/>
    </source>
</evidence>
<evidence type="ECO:0000256" key="24">
    <source>
        <dbReference type="ARBA" id="ARBA00030491"/>
    </source>
</evidence>
<evidence type="ECO:0000256" key="26">
    <source>
        <dbReference type="ARBA" id="ARBA00047995"/>
    </source>
</evidence>
<keyword evidence="22" id="KW-0804">Transcription</keyword>
<evidence type="ECO:0000256" key="25">
    <source>
        <dbReference type="ARBA" id="ARBA00032999"/>
    </source>
</evidence>
<feature type="compositionally biased region" description="Polar residues" evidence="28">
    <location>
        <begin position="663"/>
        <end position="688"/>
    </location>
</feature>
<dbReference type="GO" id="GO:0005524">
    <property type="term" value="F:ATP binding"/>
    <property type="evidence" value="ECO:0007669"/>
    <property type="project" value="UniProtKB-KW"/>
</dbReference>
<dbReference type="GO" id="GO:0042025">
    <property type="term" value="C:host cell nucleus"/>
    <property type="evidence" value="ECO:0007669"/>
    <property type="project" value="UniProtKB-SubCell"/>
</dbReference>
<protein>
    <recommendedName>
        <fullName evidence="7">Initiator protein NS1</fullName>
        <ecNumber evidence="6">3.6.4.12</ecNumber>
    </recommendedName>
    <alternativeName>
        <fullName evidence="24">Non-structural protein 1</fullName>
    </alternativeName>
    <alternativeName>
        <fullName evidence="25">Non-structural protein NS1</fullName>
    </alternativeName>
</protein>
<dbReference type="PROSITE" id="PS52022">
    <property type="entry name" value="PV_NS1_NUC"/>
    <property type="match status" value="1"/>
</dbReference>
<keyword evidence="17" id="KW-0460">Magnesium</keyword>
<keyword evidence="10 27" id="KW-0540">Nuclease</keyword>
<dbReference type="Gene3D" id="3.40.50.300">
    <property type="entry name" value="P-loop containing nucleotide triphosphate hydrolases"/>
    <property type="match status" value="1"/>
</dbReference>
<comment type="similarity">
    <text evidence="4">Belongs to the parvoviruses initiator protein NS1 family.</text>
</comment>
<sequence>MATGGLAKWVGAVQAFGHPSWSYVIKLRHGHVTMIERGFYELCGGENWNMLHELPGDNGLLEMWESRESMLESWSPGDGHSWAMAWAGWRAARETMQRRQYVNEPTFSCWSQSELGENGWHVHIIIGGPGLTRQNAAISRSILCTSFFKHLLITIRQRTHAPDTVLSRDELNAWNWLQKIAQRVMRGDMDDIVDILKCRKANGTLVAQAINGTEFITRYMLPKNRKVADTVLTRHTTPEQSYDSTWGKTYGFAVCNGETVSEFTRKDLWKVLYNIYTAHPAENMLNSNPSVWGELPRVSANRIDADDAEARSRPIKLSRKQKIMAEVIQRATDGLLLTYNDLVVHLSDLMLMLEGMPGGSKTAEQLLTMIHIKLCAKYNAYEFMLMKTPTTQNMNPGAPHYDCQGNLVFKLLNLQGYNPWQVGHWLVMMLSKKTGKRNSTLFYGPASTGKTNLAKAICHAVGLYGCVNHNNKQFPFNDAPNKMILWWEECIMTTDYVEAAKCVLGGTHVRVDVKHKDSRELPQIPVLLSSNHDVYTVVGGNATFGVHAAPLKERITQMNFMKQLPNTFGEITPGMISNWLSHCAHIHQEHLSLEGFAIKWNVQSVGNSFPLQTLCPGHSQNWTFSENGVCWHCGGFIQPTPESDTDSDGDPDPDGAVAGDSDTSANSESTVSFSSNDSGVGSITSSAPSVPDRAEEIEEIPSECLEWMREEVDRLSAHDINSLAHQATGFILDPIPEEPEEGERDLARENAEPEASTSHTPATKRARVEEGEPWDGTQPITEGDWIDFESRQKRRRLEREEKGGEDEDMEVQESDPSAWGEKLGVVEKPGEEPIVLYCFETLPESDEEGDSDKENKTHTV</sequence>
<keyword evidence="11" id="KW-0479">Metal-binding</keyword>
<dbReference type="InterPro" id="IPR027417">
    <property type="entry name" value="P-loop_NTPase"/>
</dbReference>
<dbReference type="SUPFAM" id="SSF52540">
    <property type="entry name" value="P-loop containing nucleoside triphosphate hydrolases"/>
    <property type="match status" value="1"/>
</dbReference>
<keyword evidence="16" id="KW-0067">ATP-binding</keyword>
<evidence type="ECO:0000256" key="7">
    <source>
        <dbReference type="ARBA" id="ARBA00020731"/>
    </source>
</evidence>
<evidence type="ECO:0000256" key="20">
    <source>
        <dbReference type="ARBA" id="ARBA00023124"/>
    </source>
</evidence>
<dbReference type="EMBL" id="MW032436">
    <property type="protein sequence ID" value="QPO14345.1"/>
    <property type="molecule type" value="Genomic_DNA"/>
</dbReference>
<dbReference type="Pfam" id="PF22419">
    <property type="entry name" value="HBoV_NS1-like_N"/>
    <property type="match status" value="1"/>
</dbReference>
<keyword evidence="18" id="KW-0805">Transcription regulation</keyword>
<dbReference type="GO" id="GO:0003678">
    <property type="term" value="F:DNA helicase activity"/>
    <property type="evidence" value="ECO:0007669"/>
    <property type="project" value="UniProtKB-EC"/>
</dbReference>
<keyword evidence="9 27" id="KW-0235">DNA replication</keyword>